<dbReference type="Pfam" id="PF05345">
    <property type="entry name" value="He_PIG"/>
    <property type="match status" value="1"/>
</dbReference>
<dbReference type="GO" id="GO:0016020">
    <property type="term" value="C:membrane"/>
    <property type="evidence" value="ECO:0007669"/>
    <property type="project" value="InterPro"/>
</dbReference>
<name>A0A6B8KD03_9HYPH</name>
<dbReference type="InterPro" id="IPR013783">
    <property type="entry name" value="Ig-like_fold"/>
</dbReference>
<organism evidence="1 2">
    <name type="scientific">Methylocystis heyeri</name>
    <dbReference type="NCBI Taxonomy" id="391905"/>
    <lineage>
        <taxon>Bacteria</taxon>
        <taxon>Pseudomonadati</taxon>
        <taxon>Pseudomonadota</taxon>
        <taxon>Alphaproteobacteria</taxon>
        <taxon>Hyphomicrobiales</taxon>
        <taxon>Methylocystaceae</taxon>
        <taxon>Methylocystis</taxon>
    </lineage>
</organism>
<gene>
    <name evidence="1" type="ORF">H2LOC_010655</name>
</gene>
<reference evidence="1 2" key="1">
    <citation type="submission" date="2019-11" db="EMBL/GenBank/DDBJ databases">
        <title>The genome sequence of Methylocystis heyeri.</title>
        <authorList>
            <person name="Oshkin I.Y."/>
            <person name="Miroshnikov K."/>
            <person name="Dedysh S.N."/>
        </authorList>
    </citation>
    <scope>NUCLEOTIDE SEQUENCE [LARGE SCALE GENOMIC DNA]</scope>
    <source>
        <strain evidence="1 2">H2</strain>
    </source>
</reference>
<dbReference type="Proteomes" id="UP000309061">
    <property type="component" value="Chromosome"/>
</dbReference>
<dbReference type="InterPro" id="IPR015919">
    <property type="entry name" value="Cadherin-like_sf"/>
</dbReference>
<evidence type="ECO:0000313" key="1">
    <source>
        <dbReference type="EMBL" id="QGM46116.1"/>
    </source>
</evidence>
<dbReference type="OrthoDB" id="5720638at2"/>
<dbReference type="AlphaFoldDB" id="A0A6B8KD03"/>
<evidence type="ECO:0008006" key="3">
    <source>
        <dbReference type="Google" id="ProtNLM"/>
    </source>
</evidence>
<accession>A0A6B8KD03</accession>
<evidence type="ECO:0000313" key="2">
    <source>
        <dbReference type="Proteomes" id="UP000309061"/>
    </source>
</evidence>
<dbReference type="GO" id="GO:0005509">
    <property type="term" value="F:calcium ion binding"/>
    <property type="evidence" value="ECO:0007669"/>
    <property type="project" value="InterPro"/>
</dbReference>
<sequence>MQFVNYTPNWSVGASVSDILSVSGATGSVAYSVSGGTIPDGLTLSPSGLIAGVPATAGQIDFTVTARDSIGDTSVLRIQGSVVDPNAPAPAQPVTIFNHIADIVDTVAADISAVEAKIVPAEQIASMVASAVANVASSAVANVASSGNPLPALLWTGENLVERYLAKRGN</sequence>
<proteinExistence type="predicted"/>
<protein>
    <recommendedName>
        <fullName evidence="3">Dystroglycan-type cadherin-like domain-containing protein</fullName>
    </recommendedName>
</protein>
<dbReference type="RefSeq" id="WP_136496372.1">
    <property type="nucleotide sequence ID" value="NZ_CP046052.1"/>
</dbReference>
<keyword evidence="2" id="KW-1185">Reference proteome</keyword>
<dbReference type="KEGG" id="mhey:H2LOC_010655"/>
<dbReference type="SUPFAM" id="SSF49313">
    <property type="entry name" value="Cadherin-like"/>
    <property type="match status" value="1"/>
</dbReference>
<dbReference type="Gene3D" id="2.60.40.10">
    <property type="entry name" value="Immunoglobulins"/>
    <property type="match status" value="1"/>
</dbReference>
<dbReference type="EMBL" id="CP046052">
    <property type="protein sequence ID" value="QGM46116.1"/>
    <property type="molecule type" value="Genomic_DNA"/>
</dbReference>